<accession>A0A182EJN5</accession>
<organism evidence="3">
    <name type="scientific">Onchocerca ochengi</name>
    <name type="common">Filarial nematode worm</name>
    <dbReference type="NCBI Taxonomy" id="42157"/>
    <lineage>
        <taxon>Eukaryota</taxon>
        <taxon>Metazoa</taxon>
        <taxon>Ecdysozoa</taxon>
        <taxon>Nematoda</taxon>
        <taxon>Chromadorea</taxon>
        <taxon>Rhabditida</taxon>
        <taxon>Spirurina</taxon>
        <taxon>Spiruromorpha</taxon>
        <taxon>Filarioidea</taxon>
        <taxon>Onchocercidae</taxon>
        <taxon>Onchocerca</taxon>
    </lineage>
</organism>
<reference evidence="1 2" key="2">
    <citation type="submission" date="2018-08" db="EMBL/GenBank/DDBJ databases">
        <authorList>
            <person name="Laetsch R D."/>
            <person name="Stevens L."/>
            <person name="Kumar S."/>
            <person name="Blaxter L. M."/>
        </authorList>
    </citation>
    <scope>NUCLEOTIDE SEQUENCE [LARGE SCALE GENOMIC DNA]</scope>
</reference>
<reference evidence="3" key="1">
    <citation type="submission" date="2016-06" db="UniProtKB">
        <authorList>
            <consortium name="WormBaseParasite"/>
        </authorList>
    </citation>
    <scope>IDENTIFICATION</scope>
</reference>
<keyword evidence="2" id="KW-1185">Reference proteome</keyword>
<protein>
    <submittedName>
        <fullName evidence="3">CNH domain-containing protein</fullName>
    </submittedName>
</protein>
<gene>
    <name evidence="1" type="ORF">NOO_LOCUS8320</name>
</gene>
<evidence type="ECO:0000313" key="3">
    <source>
        <dbReference type="WBParaSite" id="nOo.2.0.1.t08320-RA"/>
    </source>
</evidence>
<evidence type="ECO:0000313" key="2">
    <source>
        <dbReference type="Proteomes" id="UP000271087"/>
    </source>
</evidence>
<evidence type="ECO:0000313" key="1">
    <source>
        <dbReference type="EMBL" id="VDK88956.1"/>
    </source>
</evidence>
<dbReference type="AlphaFoldDB" id="A0A182EJN5"/>
<proteinExistence type="predicted"/>
<dbReference type="Proteomes" id="UP000271087">
    <property type="component" value="Unassembled WGS sequence"/>
</dbReference>
<sequence length="124" mass="14735">MSWWWSSAKETTPKHYAQVFKERSTRDAFVLDPVKMTVSPDGKYVFIIGSRKIMVISEHSPMEWITSFKVDVFDLCLEGRRTLLLNDLFDFGDYFVHVYALNRNTLILLDYNHRQTTLRQRIIK</sequence>
<name>A0A182EJN5_ONCOC</name>
<dbReference type="OrthoDB" id="5798440at2759"/>
<dbReference type="WBParaSite" id="nOo.2.0.1.t08320-RA">
    <property type="protein sequence ID" value="nOo.2.0.1.t08320-RA"/>
    <property type="gene ID" value="nOo.2.0.1.g08320"/>
</dbReference>
<dbReference type="EMBL" id="UYRW01003417">
    <property type="protein sequence ID" value="VDK88956.1"/>
    <property type="molecule type" value="Genomic_DNA"/>
</dbReference>